<comment type="caution">
    <text evidence="14">The sequence shown here is derived from an EMBL/GenBank/DDBJ whole genome shotgun (WGS) entry which is preliminary data.</text>
</comment>
<name>A0A1F6LN07_9BACT</name>
<keyword evidence="8" id="KW-0676">Redox-active center</keyword>
<dbReference type="InterPro" id="IPR013766">
    <property type="entry name" value="Thioredoxin_domain"/>
</dbReference>
<dbReference type="FunFam" id="3.40.30.10:FF:000007">
    <property type="entry name" value="Thioredoxin-dependent thiol peroxidase"/>
    <property type="match status" value="1"/>
</dbReference>
<dbReference type="EC" id="1.11.1.24" evidence="3"/>
<evidence type="ECO:0000313" key="15">
    <source>
        <dbReference type="Proteomes" id="UP000176329"/>
    </source>
</evidence>
<dbReference type="GO" id="GO:0045454">
    <property type="term" value="P:cell redox homeostasis"/>
    <property type="evidence" value="ECO:0007669"/>
    <property type="project" value="TreeGrafter"/>
</dbReference>
<dbReference type="CDD" id="cd03017">
    <property type="entry name" value="PRX_BCP"/>
    <property type="match status" value="1"/>
</dbReference>
<evidence type="ECO:0000313" key="14">
    <source>
        <dbReference type="EMBL" id="OGH60768.1"/>
    </source>
</evidence>
<dbReference type="PANTHER" id="PTHR42801:SF4">
    <property type="entry name" value="AHPC_TSA FAMILY PROTEIN"/>
    <property type="match status" value="1"/>
</dbReference>
<evidence type="ECO:0000256" key="5">
    <source>
        <dbReference type="ARBA" id="ARBA00022862"/>
    </source>
</evidence>
<evidence type="ECO:0000256" key="8">
    <source>
        <dbReference type="ARBA" id="ARBA00023284"/>
    </source>
</evidence>
<evidence type="ECO:0000256" key="9">
    <source>
        <dbReference type="ARBA" id="ARBA00032824"/>
    </source>
</evidence>
<feature type="domain" description="Thioredoxin" evidence="13">
    <location>
        <begin position="2"/>
        <end position="155"/>
    </location>
</feature>
<comment type="catalytic activity">
    <reaction evidence="11">
        <text>a hydroperoxide + [thioredoxin]-dithiol = an alcohol + [thioredoxin]-disulfide + H2O</text>
        <dbReference type="Rhea" id="RHEA:62620"/>
        <dbReference type="Rhea" id="RHEA-COMP:10698"/>
        <dbReference type="Rhea" id="RHEA-COMP:10700"/>
        <dbReference type="ChEBI" id="CHEBI:15377"/>
        <dbReference type="ChEBI" id="CHEBI:29950"/>
        <dbReference type="ChEBI" id="CHEBI:30879"/>
        <dbReference type="ChEBI" id="CHEBI:35924"/>
        <dbReference type="ChEBI" id="CHEBI:50058"/>
        <dbReference type="EC" id="1.11.1.24"/>
    </reaction>
</comment>
<dbReference type="SUPFAM" id="SSF52833">
    <property type="entry name" value="Thioredoxin-like"/>
    <property type="match status" value="1"/>
</dbReference>
<dbReference type="Proteomes" id="UP000176329">
    <property type="component" value="Unassembled WGS sequence"/>
</dbReference>
<proteinExistence type="inferred from homology"/>
<comment type="subunit">
    <text evidence="2">Monomer.</text>
</comment>
<dbReference type="AlphaFoldDB" id="A0A1F6LN07"/>
<dbReference type="PANTHER" id="PTHR42801">
    <property type="entry name" value="THIOREDOXIN-DEPENDENT PEROXIDE REDUCTASE"/>
    <property type="match status" value="1"/>
</dbReference>
<evidence type="ECO:0000256" key="10">
    <source>
        <dbReference type="ARBA" id="ARBA00038489"/>
    </source>
</evidence>
<dbReference type="EMBL" id="MFPV01000054">
    <property type="protein sequence ID" value="OGH60768.1"/>
    <property type="molecule type" value="Genomic_DNA"/>
</dbReference>
<keyword evidence="5" id="KW-0049">Antioxidant</keyword>
<evidence type="ECO:0000256" key="7">
    <source>
        <dbReference type="ARBA" id="ARBA00023157"/>
    </source>
</evidence>
<comment type="function">
    <text evidence="1">Thiol-specific peroxidase that catalyzes the reduction of hydrogen peroxide and organic hydroperoxides to water and alcohols, respectively. Plays a role in cell protection against oxidative stress by detoxifying peroxides and as sensor of hydrogen peroxide-mediated signaling events.</text>
</comment>
<dbReference type="Gene3D" id="3.40.30.10">
    <property type="entry name" value="Glutaredoxin"/>
    <property type="match status" value="1"/>
</dbReference>
<evidence type="ECO:0000256" key="6">
    <source>
        <dbReference type="ARBA" id="ARBA00023002"/>
    </source>
</evidence>
<evidence type="ECO:0000256" key="1">
    <source>
        <dbReference type="ARBA" id="ARBA00003330"/>
    </source>
</evidence>
<dbReference type="InterPro" id="IPR050924">
    <property type="entry name" value="Peroxiredoxin_BCP/PrxQ"/>
</dbReference>
<keyword evidence="7" id="KW-1015">Disulfide bond</keyword>
<protein>
    <recommendedName>
        <fullName evidence="3">thioredoxin-dependent peroxiredoxin</fullName>
        <ecNumber evidence="3">1.11.1.24</ecNumber>
    </recommendedName>
    <alternativeName>
        <fullName evidence="9">Thioredoxin peroxidase</fullName>
    </alternativeName>
</protein>
<gene>
    <name evidence="14" type="ORF">A2848_03325</name>
</gene>
<dbReference type="GO" id="GO:0008379">
    <property type="term" value="F:thioredoxin peroxidase activity"/>
    <property type="evidence" value="ECO:0007669"/>
    <property type="project" value="TreeGrafter"/>
</dbReference>
<dbReference type="GO" id="GO:0005737">
    <property type="term" value="C:cytoplasm"/>
    <property type="evidence" value="ECO:0007669"/>
    <property type="project" value="TreeGrafter"/>
</dbReference>
<dbReference type="Pfam" id="PF00578">
    <property type="entry name" value="AhpC-TSA"/>
    <property type="match status" value="1"/>
</dbReference>
<dbReference type="InterPro" id="IPR000866">
    <property type="entry name" value="AhpC/TSA"/>
</dbReference>
<sequence>MLHVGDPAPDFELKDQNDVAHTMREARGSWVVIYFYPKDDTPGCTKEACAIRDQFPQFKKLGITVFGVSIDSVKSHAKFIEKYSLPFTLLSDDEKKVVNAYGVWGTKKFMGREYMGTQRWSFLIDPDGKIARIYEDVKPEQHAEQLLTDLKELHG</sequence>
<evidence type="ECO:0000256" key="4">
    <source>
        <dbReference type="ARBA" id="ARBA00022559"/>
    </source>
</evidence>
<dbReference type="PIRSF" id="PIRSF000239">
    <property type="entry name" value="AHPC"/>
    <property type="match status" value="1"/>
</dbReference>
<keyword evidence="6" id="KW-0560">Oxidoreductase</keyword>
<dbReference type="GO" id="GO:0034599">
    <property type="term" value="P:cellular response to oxidative stress"/>
    <property type="evidence" value="ECO:0007669"/>
    <property type="project" value="TreeGrafter"/>
</dbReference>
<dbReference type="InterPro" id="IPR024706">
    <property type="entry name" value="Peroxiredoxin_AhpC-typ"/>
</dbReference>
<feature type="active site" description="Cysteine sulfenic acid (-SOH) intermediate; for peroxidase activity" evidence="12">
    <location>
        <position position="44"/>
    </location>
</feature>
<organism evidence="14 15">
    <name type="scientific">Candidatus Magasanikbacteria bacterium RIFCSPHIGHO2_01_FULL_50_8</name>
    <dbReference type="NCBI Taxonomy" id="1798674"/>
    <lineage>
        <taxon>Bacteria</taxon>
        <taxon>Candidatus Magasanikiibacteriota</taxon>
    </lineage>
</organism>
<dbReference type="PROSITE" id="PS51352">
    <property type="entry name" value="THIOREDOXIN_2"/>
    <property type="match status" value="1"/>
</dbReference>
<evidence type="ECO:0000256" key="11">
    <source>
        <dbReference type="ARBA" id="ARBA00049091"/>
    </source>
</evidence>
<evidence type="ECO:0000256" key="3">
    <source>
        <dbReference type="ARBA" id="ARBA00013017"/>
    </source>
</evidence>
<accession>A0A1F6LN07</accession>
<evidence type="ECO:0000259" key="13">
    <source>
        <dbReference type="PROSITE" id="PS51352"/>
    </source>
</evidence>
<dbReference type="NCBIfam" id="NF006960">
    <property type="entry name" value="PRK09437.1"/>
    <property type="match status" value="1"/>
</dbReference>
<dbReference type="InterPro" id="IPR036249">
    <property type="entry name" value="Thioredoxin-like_sf"/>
</dbReference>
<keyword evidence="4" id="KW-0575">Peroxidase</keyword>
<evidence type="ECO:0000256" key="2">
    <source>
        <dbReference type="ARBA" id="ARBA00011245"/>
    </source>
</evidence>
<reference evidence="14 15" key="1">
    <citation type="journal article" date="2016" name="Nat. Commun.">
        <title>Thousands of microbial genomes shed light on interconnected biogeochemical processes in an aquifer system.</title>
        <authorList>
            <person name="Anantharaman K."/>
            <person name="Brown C.T."/>
            <person name="Hug L.A."/>
            <person name="Sharon I."/>
            <person name="Castelle C.J."/>
            <person name="Probst A.J."/>
            <person name="Thomas B.C."/>
            <person name="Singh A."/>
            <person name="Wilkins M.J."/>
            <person name="Karaoz U."/>
            <person name="Brodie E.L."/>
            <person name="Williams K.H."/>
            <person name="Hubbard S.S."/>
            <person name="Banfield J.F."/>
        </authorList>
    </citation>
    <scope>NUCLEOTIDE SEQUENCE [LARGE SCALE GENOMIC DNA]</scope>
</reference>
<comment type="similarity">
    <text evidence="10">Belongs to the peroxiredoxin family. BCP/PrxQ subfamily.</text>
</comment>
<evidence type="ECO:0000256" key="12">
    <source>
        <dbReference type="PIRSR" id="PIRSR000239-1"/>
    </source>
</evidence>